<comment type="similarity">
    <text evidence="1">Belongs to the glycosyltransferase 2 family.</text>
</comment>
<dbReference type="RefSeq" id="WP_116651850.1">
    <property type="nucleotide sequence ID" value="NZ_QUZK01000052.1"/>
</dbReference>
<dbReference type="GO" id="GO:0016757">
    <property type="term" value="F:glycosyltransferase activity"/>
    <property type="evidence" value="ECO:0007669"/>
    <property type="project" value="UniProtKB-KW"/>
</dbReference>
<accession>A0A3E1K5V6</accession>
<dbReference type="PANTHER" id="PTHR43179">
    <property type="entry name" value="RHAMNOSYLTRANSFERASE WBBL"/>
    <property type="match status" value="1"/>
</dbReference>
<dbReference type="InterPro" id="IPR001173">
    <property type="entry name" value="Glyco_trans_2-like"/>
</dbReference>
<dbReference type="AlphaFoldDB" id="A0A3E1K5V6"/>
<proteinExistence type="inferred from homology"/>
<evidence type="ECO:0000256" key="2">
    <source>
        <dbReference type="ARBA" id="ARBA00022676"/>
    </source>
</evidence>
<evidence type="ECO:0000256" key="1">
    <source>
        <dbReference type="ARBA" id="ARBA00006739"/>
    </source>
</evidence>
<sequence>MTVVVVPVFNAPDATRRCLAALESTLDRRQPVIVIDDASDDPAIPELFASLPRNWTQVRNESNLGFVASANLGMTMATGQDVVLLNADTQVTPGWLTALERCARGNDRIASVTPLTNNGEIASIPEFCRPNPWPNDPERWATACRESGPALYPEVPTAVGFCMFMRRAAIDEIGLFDEAAFGRGYGEENDWCMRAIEAGWRHVICDDAYVAHEGGASFGPLGLKPGGEAMETLLARYPDYMDRVRAFIEADPLANRRQAILSRYRALNRES</sequence>
<keyword evidence="3 5" id="KW-0808">Transferase</keyword>
<dbReference type="OrthoDB" id="5123492at2"/>
<protein>
    <submittedName>
        <fullName evidence="5">Glycosyltransferase family 2 protein</fullName>
    </submittedName>
</protein>
<dbReference type="InterPro" id="IPR029044">
    <property type="entry name" value="Nucleotide-diphossugar_trans"/>
</dbReference>
<gene>
    <name evidence="5" type="ORF">DZC52_14405</name>
</gene>
<dbReference type="PANTHER" id="PTHR43179:SF12">
    <property type="entry name" value="GALACTOFURANOSYLTRANSFERASE GLFT2"/>
    <property type="match status" value="1"/>
</dbReference>
<keyword evidence="6" id="KW-1185">Reference proteome</keyword>
<evidence type="ECO:0000256" key="3">
    <source>
        <dbReference type="ARBA" id="ARBA00022679"/>
    </source>
</evidence>
<keyword evidence="2" id="KW-0328">Glycosyltransferase</keyword>
<dbReference type="CDD" id="cd04186">
    <property type="entry name" value="GT_2_like_c"/>
    <property type="match status" value="1"/>
</dbReference>
<dbReference type="Proteomes" id="UP000260351">
    <property type="component" value="Unassembled WGS sequence"/>
</dbReference>
<evidence type="ECO:0000259" key="4">
    <source>
        <dbReference type="Pfam" id="PF00535"/>
    </source>
</evidence>
<feature type="domain" description="Glycosyltransferase 2-like" evidence="4">
    <location>
        <begin position="4"/>
        <end position="174"/>
    </location>
</feature>
<dbReference type="EMBL" id="QUZK01000052">
    <property type="protein sequence ID" value="RFF29044.1"/>
    <property type="molecule type" value="Genomic_DNA"/>
</dbReference>
<name>A0A3E1K5V6_9GAMM</name>
<evidence type="ECO:0000313" key="6">
    <source>
        <dbReference type="Proteomes" id="UP000260351"/>
    </source>
</evidence>
<evidence type="ECO:0000313" key="5">
    <source>
        <dbReference type="EMBL" id="RFF29044.1"/>
    </source>
</evidence>
<dbReference type="Gene3D" id="3.90.550.10">
    <property type="entry name" value="Spore Coat Polysaccharide Biosynthesis Protein SpsA, Chain A"/>
    <property type="match status" value="1"/>
</dbReference>
<dbReference type="Pfam" id="PF00535">
    <property type="entry name" value="Glycos_transf_2"/>
    <property type="match status" value="1"/>
</dbReference>
<reference evidence="5 6" key="1">
    <citation type="submission" date="2018-08" db="EMBL/GenBank/DDBJ databases">
        <title>Wenzhouxiangella salilacus sp. nov., a novel bacterium isolated from a saline lake in Xinjiang Province, China.</title>
        <authorList>
            <person name="Han S."/>
        </authorList>
    </citation>
    <scope>NUCLEOTIDE SEQUENCE [LARGE SCALE GENOMIC DNA]</scope>
    <source>
        <strain evidence="5 6">XDB06</strain>
    </source>
</reference>
<dbReference type="SUPFAM" id="SSF53448">
    <property type="entry name" value="Nucleotide-diphospho-sugar transferases"/>
    <property type="match status" value="1"/>
</dbReference>
<organism evidence="5 6">
    <name type="scientific">Wenzhouxiangella sediminis</name>
    <dbReference type="NCBI Taxonomy" id="1792836"/>
    <lineage>
        <taxon>Bacteria</taxon>
        <taxon>Pseudomonadati</taxon>
        <taxon>Pseudomonadota</taxon>
        <taxon>Gammaproteobacteria</taxon>
        <taxon>Chromatiales</taxon>
        <taxon>Wenzhouxiangellaceae</taxon>
        <taxon>Wenzhouxiangella</taxon>
    </lineage>
</organism>
<comment type="caution">
    <text evidence="5">The sequence shown here is derived from an EMBL/GenBank/DDBJ whole genome shotgun (WGS) entry which is preliminary data.</text>
</comment>